<evidence type="ECO:0000313" key="2">
    <source>
        <dbReference type="Proteomes" id="UP000233551"/>
    </source>
</evidence>
<keyword evidence="2" id="KW-1185">Reference proteome</keyword>
<evidence type="ECO:0000313" key="1">
    <source>
        <dbReference type="EMBL" id="PKI57701.1"/>
    </source>
</evidence>
<protein>
    <submittedName>
        <fullName evidence="1">Uncharacterized protein</fullName>
    </submittedName>
</protein>
<dbReference type="Proteomes" id="UP000233551">
    <property type="component" value="Unassembled WGS sequence"/>
</dbReference>
<proteinExistence type="predicted"/>
<organism evidence="1 2">
    <name type="scientific">Punica granatum</name>
    <name type="common">Pomegranate</name>
    <dbReference type="NCBI Taxonomy" id="22663"/>
    <lineage>
        <taxon>Eukaryota</taxon>
        <taxon>Viridiplantae</taxon>
        <taxon>Streptophyta</taxon>
        <taxon>Embryophyta</taxon>
        <taxon>Tracheophyta</taxon>
        <taxon>Spermatophyta</taxon>
        <taxon>Magnoliopsida</taxon>
        <taxon>eudicotyledons</taxon>
        <taxon>Gunneridae</taxon>
        <taxon>Pentapetalae</taxon>
        <taxon>rosids</taxon>
        <taxon>malvids</taxon>
        <taxon>Myrtales</taxon>
        <taxon>Lythraceae</taxon>
        <taxon>Punica</taxon>
    </lineage>
</organism>
<reference evidence="1 2" key="1">
    <citation type="submission" date="2017-11" db="EMBL/GenBank/DDBJ databases">
        <title>De-novo sequencing of pomegranate (Punica granatum L.) genome.</title>
        <authorList>
            <person name="Akparov Z."/>
            <person name="Amiraslanov A."/>
            <person name="Hajiyeva S."/>
            <person name="Abbasov M."/>
            <person name="Kaur K."/>
            <person name="Hamwieh A."/>
            <person name="Solovyev V."/>
            <person name="Salamov A."/>
            <person name="Braich B."/>
            <person name="Kosarev P."/>
            <person name="Mahmoud A."/>
            <person name="Hajiyev E."/>
            <person name="Babayeva S."/>
            <person name="Izzatullayeva V."/>
            <person name="Mammadov A."/>
            <person name="Mammadov A."/>
            <person name="Sharifova S."/>
            <person name="Ojaghi J."/>
            <person name="Eynullazada K."/>
            <person name="Bayramov B."/>
            <person name="Abdulazimova A."/>
            <person name="Shahmuradov I."/>
        </authorList>
    </citation>
    <scope>NUCLEOTIDE SEQUENCE [LARGE SCALE GENOMIC DNA]</scope>
    <source>
        <strain evidence="2">cv. AG2017</strain>
        <tissue evidence="1">Leaf</tissue>
    </source>
</reference>
<name>A0A2I0JN53_PUNGR</name>
<sequence length="104" mass="11391">MSYNESPNHPSPAHRFPMGLYGHLEADFIGEAHLAELEREWAKDTFAGEGKGRRGCFSTIKYLITSGSYPSEDLAEGRGDEQEGMDLGAHFGFTLIAMKQGPLG</sequence>
<accession>A0A2I0JN53</accession>
<gene>
    <name evidence="1" type="ORF">CRG98_021913</name>
</gene>
<dbReference type="AlphaFoldDB" id="A0A2I0JN53"/>
<comment type="caution">
    <text evidence="1">The sequence shown here is derived from an EMBL/GenBank/DDBJ whole genome shotgun (WGS) entry which is preliminary data.</text>
</comment>
<dbReference type="EMBL" id="PGOL01001498">
    <property type="protein sequence ID" value="PKI57701.1"/>
    <property type="molecule type" value="Genomic_DNA"/>
</dbReference>